<dbReference type="AlphaFoldDB" id="A0A4R6AWJ7"/>
<dbReference type="Pfam" id="PF02348">
    <property type="entry name" value="CTP_transf_3"/>
    <property type="match status" value="1"/>
</dbReference>
<dbReference type="InterPro" id="IPR029044">
    <property type="entry name" value="Nucleotide-diphossugar_trans"/>
</dbReference>
<accession>A0A4R6AWJ7</accession>
<reference evidence="1 2" key="1">
    <citation type="submission" date="2019-03" db="EMBL/GenBank/DDBJ databases">
        <title>Rhodobacteraceae bacterium SM1902, a new member of the family Rhodobacteraceae isolated from Yantai.</title>
        <authorList>
            <person name="Sun Y."/>
        </authorList>
    </citation>
    <scope>NUCLEOTIDE SEQUENCE [LARGE SCALE GENOMIC DNA]</scope>
    <source>
        <strain evidence="1 2">SM1902</strain>
    </source>
</reference>
<organism evidence="1 2">
    <name type="scientific">Meridianimarinicoccus aquatilis</name>
    <dbReference type="NCBI Taxonomy" id="2552766"/>
    <lineage>
        <taxon>Bacteria</taxon>
        <taxon>Pseudomonadati</taxon>
        <taxon>Pseudomonadota</taxon>
        <taxon>Alphaproteobacteria</taxon>
        <taxon>Rhodobacterales</taxon>
        <taxon>Paracoccaceae</taxon>
        <taxon>Meridianimarinicoccus</taxon>
    </lineage>
</organism>
<gene>
    <name evidence="1" type="ORF">E2L05_08840</name>
</gene>
<dbReference type="InterPro" id="IPR050793">
    <property type="entry name" value="CMP-NeuNAc_synthase"/>
</dbReference>
<comment type="caution">
    <text evidence="1">The sequence shown here is derived from an EMBL/GenBank/DDBJ whole genome shotgun (WGS) entry which is preliminary data.</text>
</comment>
<keyword evidence="1" id="KW-0548">Nucleotidyltransferase</keyword>
<dbReference type="RefSeq" id="WP_133342556.1">
    <property type="nucleotide sequence ID" value="NZ_SMZO01000016.1"/>
</dbReference>
<dbReference type="SUPFAM" id="SSF53448">
    <property type="entry name" value="Nucleotide-diphospho-sugar transferases"/>
    <property type="match status" value="1"/>
</dbReference>
<sequence length="247" mass="26466">MIAGKRVLTLVPARSGSKGLPNKNIRPLLGKPLLAWPIEAALASRHVDRVVLSTDSEEYAEIGRAHGADVPFLRPAKLASDTAPSIDAIEHAIVTLAETGDEYDILVLLEPTSPMTEGADIDAALQALVAQPGMTAAVGVSAMETQHPAFAVRRDPATGRIGPLMGDDFGALPRRQDLEPVYALDGSFYLSTIEAIRAKRGFCHDATIGIPTARYKALEVDDLVDFLCIEAIMKFRAKNAVSEGENR</sequence>
<proteinExistence type="predicted"/>
<evidence type="ECO:0000313" key="2">
    <source>
        <dbReference type="Proteomes" id="UP000294562"/>
    </source>
</evidence>
<keyword evidence="2" id="KW-1185">Reference proteome</keyword>
<keyword evidence="1" id="KW-0808">Transferase</keyword>
<dbReference type="InterPro" id="IPR003329">
    <property type="entry name" value="Cytidylyl_trans"/>
</dbReference>
<dbReference type="Gene3D" id="3.90.550.10">
    <property type="entry name" value="Spore Coat Polysaccharide Biosynthesis Protein SpsA, Chain A"/>
    <property type="match status" value="1"/>
</dbReference>
<dbReference type="EMBL" id="SMZO01000016">
    <property type="protein sequence ID" value="TDL88142.1"/>
    <property type="molecule type" value="Genomic_DNA"/>
</dbReference>
<dbReference type="OrthoDB" id="9805604at2"/>
<dbReference type="Proteomes" id="UP000294562">
    <property type="component" value="Unassembled WGS sequence"/>
</dbReference>
<dbReference type="PANTHER" id="PTHR21485:SF6">
    <property type="entry name" value="N-ACYLNEURAMINATE CYTIDYLYLTRANSFERASE-RELATED"/>
    <property type="match status" value="1"/>
</dbReference>
<evidence type="ECO:0000313" key="1">
    <source>
        <dbReference type="EMBL" id="TDL88142.1"/>
    </source>
</evidence>
<dbReference type="CDD" id="cd02513">
    <property type="entry name" value="CMP-NeuAc_Synthase"/>
    <property type="match status" value="1"/>
</dbReference>
<dbReference type="PANTHER" id="PTHR21485">
    <property type="entry name" value="HAD SUPERFAMILY MEMBERS CMAS AND KDSC"/>
    <property type="match status" value="1"/>
</dbReference>
<protein>
    <submittedName>
        <fullName evidence="1">Acylneuraminate cytidylyltransferase family protein</fullName>
    </submittedName>
</protein>
<dbReference type="GO" id="GO:0008781">
    <property type="term" value="F:N-acylneuraminate cytidylyltransferase activity"/>
    <property type="evidence" value="ECO:0007669"/>
    <property type="project" value="TreeGrafter"/>
</dbReference>
<name>A0A4R6AWJ7_9RHOB</name>